<dbReference type="InterPro" id="IPR050219">
    <property type="entry name" value="DnaG_primase"/>
</dbReference>
<dbReference type="AlphaFoldDB" id="A0A2A4SM79"/>
<reference evidence="2" key="1">
    <citation type="submission" date="2017-08" db="EMBL/GenBank/DDBJ databases">
        <title>A dynamic microbial community with high functional redundancy inhabits the cold, oxic subseafloor aquifer.</title>
        <authorList>
            <person name="Tully B.J."/>
            <person name="Wheat C.G."/>
            <person name="Glazer B.T."/>
            <person name="Huber J.A."/>
        </authorList>
    </citation>
    <scope>NUCLEOTIDE SEQUENCE [LARGE SCALE GENOMIC DNA]</scope>
</reference>
<dbReference type="Proteomes" id="UP000218113">
    <property type="component" value="Unassembled WGS sequence"/>
</dbReference>
<proteinExistence type="predicted"/>
<organism evidence="1 2">
    <name type="scientific">SAR324 cluster bacterium</name>
    <dbReference type="NCBI Taxonomy" id="2024889"/>
    <lineage>
        <taxon>Bacteria</taxon>
        <taxon>Deltaproteobacteria</taxon>
        <taxon>SAR324 cluster</taxon>
    </lineage>
</organism>
<dbReference type="Gene3D" id="3.40.1360.10">
    <property type="match status" value="1"/>
</dbReference>
<dbReference type="GO" id="GO:0005737">
    <property type="term" value="C:cytoplasm"/>
    <property type="evidence" value="ECO:0007669"/>
    <property type="project" value="TreeGrafter"/>
</dbReference>
<sequence length="291" mass="33716">GDKAGIKAAEKSARLFLEKNLDSRVIVLPEGLDPDDYFKQYGPEDFQKLVDTAARDFDFLLERTDQTLRGEGFEYQKGVIHDLVSLTNAVKDPIKKELFLAKAAKKFNIEKGTLKQSVALKESQVKADEEYKFPVGPQLQYELPDLKTHEAKLIQYLLNQAQSIDRVRQYLVLEDFENPQLKELYSRILQLSEQEFLSLTPQDLPEVFVEFSSLIMHLLQNSQDSKTNCFSQEKIDQLVYDLKKGRIEYLLRQAGKSSEQVRSLTIEKLKLREQLKHLDHRKLKDKPKNRG</sequence>
<gene>
    <name evidence="1" type="ORF">COB67_13400</name>
</gene>
<evidence type="ECO:0000313" key="2">
    <source>
        <dbReference type="Proteomes" id="UP000218113"/>
    </source>
</evidence>
<dbReference type="PANTHER" id="PTHR30313">
    <property type="entry name" value="DNA PRIMASE"/>
    <property type="match status" value="1"/>
</dbReference>
<feature type="non-terminal residue" evidence="1">
    <location>
        <position position="1"/>
    </location>
</feature>
<dbReference type="EMBL" id="NVSR01000160">
    <property type="protein sequence ID" value="PCI22500.1"/>
    <property type="molecule type" value="Genomic_DNA"/>
</dbReference>
<evidence type="ECO:0000313" key="1">
    <source>
        <dbReference type="EMBL" id="PCI22500.1"/>
    </source>
</evidence>
<comment type="caution">
    <text evidence="1">The sequence shown here is derived from an EMBL/GenBank/DDBJ whole genome shotgun (WGS) entry which is preliminary data.</text>
</comment>
<dbReference type="SUPFAM" id="SSF56731">
    <property type="entry name" value="DNA primase core"/>
    <property type="match status" value="1"/>
</dbReference>
<dbReference type="GO" id="GO:0006269">
    <property type="term" value="P:DNA replication, synthesis of primer"/>
    <property type="evidence" value="ECO:0007669"/>
    <property type="project" value="TreeGrafter"/>
</dbReference>
<dbReference type="PANTHER" id="PTHR30313:SF2">
    <property type="entry name" value="DNA PRIMASE"/>
    <property type="match status" value="1"/>
</dbReference>
<protein>
    <recommendedName>
        <fullName evidence="3">DNA primase DnaB-helicase binding domain-containing protein</fullName>
    </recommendedName>
</protein>
<evidence type="ECO:0008006" key="3">
    <source>
        <dbReference type="Google" id="ProtNLM"/>
    </source>
</evidence>
<accession>A0A2A4SM79</accession>
<name>A0A2A4SM79_9DELT</name>